<evidence type="ECO:0000256" key="1">
    <source>
        <dbReference type="PROSITE-ProRule" id="PRU00047"/>
    </source>
</evidence>
<dbReference type="EMBL" id="KQ980522">
    <property type="protein sequence ID" value="KYN15674.1"/>
    <property type="molecule type" value="Genomic_DNA"/>
</dbReference>
<dbReference type="InterPro" id="IPR001878">
    <property type="entry name" value="Znf_CCHC"/>
</dbReference>
<evidence type="ECO:0000313" key="4">
    <source>
        <dbReference type="Proteomes" id="UP000078492"/>
    </source>
</evidence>
<dbReference type="GO" id="GO:0003676">
    <property type="term" value="F:nucleic acid binding"/>
    <property type="evidence" value="ECO:0007669"/>
    <property type="project" value="InterPro"/>
</dbReference>
<evidence type="ECO:0000313" key="3">
    <source>
        <dbReference type="EMBL" id="KYN15674.1"/>
    </source>
</evidence>
<evidence type="ECO:0000259" key="2">
    <source>
        <dbReference type="PROSITE" id="PS50158"/>
    </source>
</evidence>
<keyword evidence="1" id="KW-0863">Zinc-finger</keyword>
<dbReference type="SUPFAM" id="SSF57756">
    <property type="entry name" value="Retrovirus zinc finger-like domains"/>
    <property type="match status" value="1"/>
</dbReference>
<keyword evidence="1" id="KW-0862">Zinc</keyword>
<dbReference type="PROSITE" id="PS50158">
    <property type="entry name" value="ZF_CCHC"/>
    <property type="match status" value="1"/>
</dbReference>
<proteinExistence type="predicted"/>
<protein>
    <recommendedName>
        <fullName evidence="2">CCHC-type domain-containing protein</fullName>
    </recommendedName>
</protein>
<dbReference type="GO" id="GO:0008270">
    <property type="term" value="F:zinc ion binding"/>
    <property type="evidence" value="ECO:0007669"/>
    <property type="project" value="UniProtKB-KW"/>
</dbReference>
<name>A0A151J1D8_9HYME</name>
<sequence>LRTGVIRDIPVDLEDETVKRHLISQNKIIEVNRLMRRTTKDGKSEITPSKSLCIKFAGQSLPKYVSLFYTRHAVSTFIPKVRICYNCFRAGHISKSCRGNARCTDMILNSIQEVLALTLILTNVRDMILNSIQEVLAVCRTICVMLMCQSFPNRQRSEISMEVDILDIQFAVLPMEKELQLCTSKL</sequence>
<accession>A0A151J1D8</accession>
<feature type="non-terminal residue" evidence="3">
    <location>
        <position position="1"/>
    </location>
</feature>
<dbReference type="InterPro" id="IPR036875">
    <property type="entry name" value="Znf_CCHC_sf"/>
</dbReference>
<dbReference type="Proteomes" id="UP000078492">
    <property type="component" value="Unassembled WGS sequence"/>
</dbReference>
<dbReference type="AlphaFoldDB" id="A0A151J1D8"/>
<keyword evidence="1" id="KW-0479">Metal-binding</keyword>
<keyword evidence="4" id="KW-1185">Reference proteome</keyword>
<gene>
    <name evidence="3" type="ORF">ALC57_12076</name>
</gene>
<feature type="domain" description="CCHC-type" evidence="2">
    <location>
        <begin position="84"/>
        <end position="98"/>
    </location>
</feature>
<reference evidence="3 4" key="1">
    <citation type="submission" date="2015-09" db="EMBL/GenBank/DDBJ databases">
        <title>Trachymyrmex cornetzi WGS genome.</title>
        <authorList>
            <person name="Nygaard S."/>
            <person name="Hu H."/>
            <person name="Boomsma J."/>
            <person name="Zhang G."/>
        </authorList>
    </citation>
    <scope>NUCLEOTIDE SEQUENCE [LARGE SCALE GENOMIC DNA]</scope>
    <source>
        <strain evidence="3">Tcor2-1</strain>
        <tissue evidence="3">Whole body</tissue>
    </source>
</reference>
<organism evidence="3 4">
    <name type="scientific">Trachymyrmex cornetzi</name>
    <dbReference type="NCBI Taxonomy" id="471704"/>
    <lineage>
        <taxon>Eukaryota</taxon>
        <taxon>Metazoa</taxon>
        <taxon>Ecdysozoa</taxon>
        <taxon>Arthropoda</taxon>
        <taxon>Hexapoda</taxon>
        <taxon>Insecta</taxon>
        <taxon>Pterygota</taxon>
        <taxon>Neoptera</taxon>
        <taxon>Endopterygota</taxon>
        <taxon>Hymenoptera</taxon>
        <taxon>Apocrita</taxon>
        <taxon>Aculeata</taxon>
        <taxon>Formicoidea</taxon>
        <taxon>Formicidae</taxon>
        <taxon>Myrmicinae</taxon>
        <taxon>Trachymyrmex</taxon>
    </lineage>
</organism>